<sequence length="229" mass="25685">MATWHIRSWLSQTLRKVATSSLHSAPDSAAAALSLIRSQPSQYVIASVVGRKYILTPRDILTVPRLKDVCVGDVLHLRDLHEIGTREYTLRGDPLPRNHIKVEATVIEQTKGKLEVVFKKNEEKDTKRPSRTSTHIPACALGLSSSQISRCHHSRKNIRLFELVSHDTMLITTHSTQKSLCSPTQYHTAYSADCSVVDPPKFWCSKLSAHSTVSAQKHMTWTRHSVSSQ</sequence>
<comment type="caution">
    <text evidence="3">The sequence shown here is derived from an EMBL/GenBank/DDBJ whole genome shotgun (WGS) entry which is preliminary data.</text>
</comment>
<dbReference type="InterPro" id="IPR028909">
    <property type="entry name" value="bL21-like"/>
</dbReference>
<proteinExistence type="inferred from homology"/>
<name>A0A8I2Z2H0_9AGAM</name>
<keyword evidence="4" id="KW-1185">Reference proteome</keyword>
<evidence type="ECO:0000256" key="1">
    <source>
        <dbReference type="ARBA" id="ARBA00008563"/>
    </source>
</evidence>
<dbReference type="GO" id="GO:0005762">
    <property type="term" value="C:mitochondrial large ribosomal subunit"/>
    <property type="evidence" value="ECO:0007669"/>
    <property type="project" value="TreeGrafter"/>
</dbReference>
<dbReference type="GO" id="GO:0003735">
    <property type="term" value="F:structural constituent of ribosome"/>
    <property type="evidence" value="ECO:0007669"/>
    <property type="project" value="TreeGrafter"/>
</dbReference>
<dbReference type="Pfam" id="PF00829">
    <property type="entry name" value="Ribosomal_L21p"/>
    <property type="match status" value="1"/>
</dbReference>
<dbReference type="PANTHER" id="PTHR21349:SF0">
    <property type="entry name" value="LARGE RIBOSOMAL SUBUNIT PROTEIN BL21M"/>
    <property type="match status" value="1"/>
</dbReference>
<protein>
    <recommendedName>
        <fullName evidence="2">Large ribosomal subunit protein bL21m</fullName>
    </recommendedName>
</protein>
<dbReference type="AlphaFoldDB" id="A0A8I2Z2H0"/>
<gene>
    <name evidence="3" type="ORF">JVT61DRAFT_79</name>
</gene>
<dbReference type="InterPro" id="IPR036164">
    <property type="entry name" value="bL21-like_sf"/>
</dbReference>
<evidence type="ECO:0000313" key="3">
    <source>
        <dbReference type="EMBL" id="KAG6381497.1"/>
    </source>
</evidence>
<evidence type="ECO:0000256" key="2">
    <source>
        <dbReference type="ARBA" id="ARBA00044129"/>
    </source>
</evidence>
<evidence type="ECO:0000313" key="4">
    <source>
        <dbReference type="Proteomes" id="UP000683000"/>
    </source>
</evidence>
<dbReference type="SUPFAM" id="SSF141091">
    <property type="entry name" value="L21p-like"/>
    <property type="match status" value="1"/>
</dbReference>
<dbReference type="Proteomes" id="UP000683000">
    <property type="component" value="Unassembled WGS sequence"/>
</dbReference>
<organism evidence="3 4">
    <name type="scientific">Boletus reticuloceps</name>
    <dbReference type="NCBI Taxonomy" id="495285"/>
    <lineage>
        <taxon>Eukaryota</taxon>
        <taxon>Fungi</taxon>
        <taxon>Dikarya</taxon>
        <taxon>Basidiomycota</taxon>
        <taxon>Agaricomycotina</taxon>
        <taxon>Agaricomycetes</taxon>
        <taxon>Agaricomycetidae</taxon>
        <taxon>Boletales</taxon>
        <taxon>Boletineae</taxon>
        <taxon>Boletaceae</taxon>
        <taxon>Boletoideae</taxon>
        <taxon>Boletus</taxon>
    </lineage>
</organism>
<reference evidence="3" key="1">
    <citation type="submission" date="2021-03" db="EMBL/GenBank/DDBJ databases">
        <title>Evolutionary innovations through gain and loss of genes in the ectomycorrhizal Boletales.</title>
        <authorList>
            <person name="Wu G."/>
            <person name="Miyauchi S."/>
            <person name="Morin E."/>
            <person name="Yang Z.-L."/>
            <person name="Xu J."/>
            <person name="Martin F.M."/>
        </authorList>
    </citation>
    <scope>NUCLEOTIDE SEQUENCE</scope>
    <source>
        <strain evidence="3">BR01</strain>
    </source>
</reference>
<dbReference type="EMBL" id="JAGFBS010000001">
    <property type="protein sequence ID" value="KAG6381497.1"/>
    <property type="molecule type" value="Genomic_DNA"/>
</dbReference>
<dbReference type="OrthoDB" id="5994at2759"/>
<accession>A0A8I2Z2H0</accession>
<comment type="similarity">
    <text evidence="1">Belongs to the bacterial ribosomal protein bL21 family.</text>
</comment>
<dbReference type="PANTHER" id="PTHR21349">
    <property type="entry name" value="50S RIBOSOMAL PROTEIN L21"/>
    <property type="match status" value="1"/>
</dbReference>